<keyword evidence="2" id="KW-1185">Reference proteome</keyword>
<evidence type="ECO:0000313" key="2">
    <source>
        <dbReference type="Proteomes" id="UP000649617"/>
    </source>
</evidence>
<protein>
    <submittedName>
        <fullName evidence="1">Uncharacterized protein</fullName>
    </submittedName>
</protein>
<reference evidence="1" key="1">
    <citation type="submission" date="2021-02" db="EMBL/GenBank/DDBJ databases">
        <authorList>
            <person name="Dougan E. K."/>
            <person name="Rhodes N."/>
            <person name="Thang M."/>
            <person name="Chan C."/>
        </authorList>
    </citation>
    <scope>NUCLEOTIDE SEQUENCE</scope>
</reference>
<dbReference type="EMBL" id="CAJNIZ010025025">
    <property type="protein sequence ID" value="CAE7481086.1"/>
    <property type="molecule type" value="Genomic_DNA"/>
</dbReference>
<dbReference type="Proteomes" id="UP000649617">
    <property type="component" value="Unassembled WGS sequence"/>
</dbReference>
<proteinExistence type="predicted"/>
<gene>
    <name evidence="1" type="ORF">SPIL2461_LOCUS12278</name>
</gene>
<dbReference type="AlphaFoldDB" id="A0A812SHG3"/>
<accession>A0A812SHG3</accession>
<evidence type="ECO:0000313" key="1">
    <source>
        <dbReference type="EMBL" id="CAE7481086.1"/>
    </source>
</evidence>
<sequence>MMEVPLCYVAATLVKELWNFKVPDFGKNAAESWMLEHLKRGEQEPQAENVTLSIEQQILYPLIRNEFRTSADILWKVARCGSPDVVWGWDQTHPPELRWIIFTLLDPPEAGLGHPGSGNLLAFSVMLVRTFQGALLEHATDLRRLGVELAKKYEGKMAELFARTKGWPEMVRFAWGKFRE</sequence>
<organism evidence="1 2">
    <name type="scientific">Symbiodinium pilosum</name>
    <name type="common">Dinoflagellate</name>
    <dbReference type="NCBI Taxonomy" id="2952"/>
    <lineage>
        <taxon>Eukaryota</taxon>
        <taxon>Sar</taxon>
        <taxon>Alveolata</taxon>
        <taxon>Dinophyceae</taxon>
        <taxon>Suessiales</taxon>
        <taxon>Symbiodiniaceae</taxon>
        <taxon>Symbiodinium</taxon>
    </lineage>
</organism>
<name>A0A812SHG3_SYMPI</name>
<comment type="caution">
    <text evidence="1">The sequence shown here is derived from an EMBL/GenBank/DDBJ whole genome shotgun (WGS) entry which is preliminary data.</text>
</comment>
<feature type="non-terminal residue" evidence="1">
    <location>
        <position position="180"/>
    </location>
</feature>